<comment type="caution">
    <text evidence="1">The sequence shown here is derived from an EMBL/GenBank/DDBJ whole genome shotgun (WGS) entry which is preliminary data.</text>
</comment>
<reference evidence="2" key="1">
    <citation type="journal article" date="2023" name="G3 (Bethesda)">
        <title>Genome assembly and association tests identify interacting loci associated with vigor, precocity, and sex in interspecific pistachio rootstocks.</title>
        <authorList>
            <person name="Palmer W."/>
            <person name="Jacygrad E."/>
            <person name="Sagayaradj S."/>
            <person name="Cavanaugh K."/>
            <person name="Han R."/>
            <person name="Bertier L."/>
            <person name="Beede B."/>
            <person name="Kafkas S."/>
            <person name="Golino D."/>
            <person name="Preece J."/>
            <person name="Michelmore R."/>
        </authorList>
    </citation>
    <scope>NUCLEOTIDE SEQUENCE [LARGE SCALE GENOMIC DNA]</scope>
</reference>
<protein>
    <submittedName>
        <fullName evidence="1">Uncharacterized protein</fullName>
    </submittedName>
</protein>
<sequence length="102" mass="11599">MKATSGDDSVQSTKEQLVLKAIAYIREVDGRFDGQSDTLAKFRMLLRGYRDKQIEVADLAGRIIELFDGHPDLIFKFNYFMLANTTIMTIARGLLKNILLEI</sequence>
<organism evidence="1 2">
    <name type="scientific">Pistacia atlantica</name>
    <dbReference type="NCBI Taxonomy" id="434234"/>
    <lineage>
        <taxon>Eukaryota</taxon>
        <taxon>Viridiplantae</taxon>
        <taxon>Streptophyta</taxon>
        <taxon>Embryophyta</taxon>
        <taxon>Tracheophyta</taxon>
        <taxon>Spermatophyta</taxon>
        <taxon>Magnoliopsida</taxon>
        <taxon>eudicotyledons</taxon>
        <taxon>Gunneridae</taxon>
        <taxon>Pentapetalae</taxon>
        <taxon>rosids</taxon>
        <taxon>malvids</taxon>
        <taxon>Sapindales</taxon>
        <taxon>Anacardiaceae</taxon>
        <taxon>Pistacia</taxon>
    </lineage>
</organism>
<accession>A0ACC1B1I9</accession>
<gene>
    <name evidence="1" type="ORF">Patl1_26010</name>
</gene>
<proteinExistence type="predicted"/>
<keyword evidence="2" id="KW-1185">Reference proteome</keyword>
<name>A0ACC1B1I9_9ROSI</name>
<evidence type="ECO:0000313" key="2">
    <source>
        <dbReference type="Proteomes" id="UP001164250"/>
    </source>
</evidence>
<evidence type="ECO:0000313" key="1">
    <source>
        <dbReference type="EMBL" id="KAJ0092663.1"/>
    </source>
</evidence>
<dbReference type="Proteomes" id="UP001164250">
    <property type="component" value="Chromosome 7"/>
</dbReference>
<dbReference type="EMBL" id="CM047903">
    <property type="protein sequence ID" value="KAJ0092663.1"/>
    <property type="molecule type" value="Genomic_DNA"/>
</dbReference>